<keyword evidence="9" id="KW-0479">Metal-binding</keyword>
<keyword evidence="3 9" id="KW-0813">Transport</keyword>
<evidence type="ECO:0000256" key="2">
    <source>
        <dbReference type="ARBA" id="ARBA00009749"/>
    </source>
</evidence>
<keyword evidence="5 9" id="KW-0460">Magnesium</keyword>
<protein>
    <recommendedName>
        <fullName evidence="9">Magnesium transporter MgtE</fullName>
    </recommendedName>
</protein>
<evidence type="ECO:0000259" key="11">
    <source>
        <dbReference type="PROSITE" id="PS51371"/>
    </source>
</evidence>
<evidence type="ECO:0000256" key="5">
    <source>
        <dbReference type="ARBA" id="ARBA00022842"/>
    </source>
</evidence>
<dbReference type="SMART" id="SM00924">
    <property type="entry name" value="MgtE_N"/>
    <property type="match status" value="1"/>
</dbReference>
<comment type="subcellular location">
    <subcellularLocation>
        <location evidence="9">Cell membrane</location>
        <topology evidence="9">Multi-pass membrane protein</topology>
    </subcellularLocation>
    <subcellularLocation>
        <location evidence="1">Membrane</location>
        <topology evidence="1">Multi-pass membrane protein</topology>
    </subcellularLocation>
</comment>
<dbReference type="InterPro" id="IPR038076">
    <property type="entry name" value="MgtE_N_sf"/>
</dbReference>
<evidence type="ECO:0000256" key="1">
    <source>
        <dbReference type="ARBA" id="ARBA00004141"/>
    </source>
</evidence>
<dbReference type="Gene3D" id="1.10.357.20">
    <property type="entry name" value="SLC41 divalent cation transporters, integral membrane domain"/>
    <property type="match status" value="1"/>
</dbReference>
<comment type="function">
    <text evidence="9">Acts as a magnesium transporter.</text>
</comment>
<dbReference type="SUPFAM" id="SSF158791">
    <property type="entry name" value="MgtE N-terminal domain-like"/>
    <property type="match status" value="1"/>
</dbReference>
<evidence type="ECO:0000256" key="8">
    <source>
        <dbReference type="PROSITE-ProRule" id="PRU00703"/>
    </source>
</evidence>
<keyword evidence="4 9" id="KW-0812">Transmembrane</keyword>
<feature type="transmembrane region" description="Helical" evidence="9">
    <location>
        <begin position="448"/>
        <end position="472"/>
    </location>
</feature>
<dbReference type="PANTHER" id="PTHR43773:SF1">
    <property type="entry name" value="MAGNESIUM TRANSPORTER MGTE"/>
    <property type="match status" value="1"/>
</dbReference>
<evidence type="ECO:0000256" key="4">
    <source>
        <dbReference type="ARBA" id="ARBA00022692"/>
    </source>
</evidence>
<evidence type="ECO:0000313" key="12">
    <source>
        <dbReference type="EMBL" id="MDY0874452.1"/>
    </source>
</evidence>
<dbReference type="CDD" id="cd04606">
    <property type="entry name" value="CBS_pair_Mg_transporter"/>
    <property type="match status" value="1"/>
</dbReference>
<evidence type="ECO:0000256" key="3">
    <source>
        <dbReference type="ARBA" id="ARBA00022448"/>
    </source>
</evidence>
<keyword evidence="13" id="KW-1185">Reference proteome</keyword>
<dbReference type="NCBIfam" id="TIGR00400">
    <property type="entry name" value="mgtE"/>
    <property type="match status" value="1"/>
</dbReference>
<dbReference type="InterPro" id="IPR006669">
    <property type="entry name" value="MgtE_transporter"/>
</dbReference>
<feature type="region of interest" description="Disordered" evidence="10">
    <location>
        <begin position="1"/>
        <end position="26"/>
    </location>
</feature>
<dbReference type="PROSITE" id="PS51371">
    <property type="entry name" value="CBS"/>
    <property type="match status" value="1"/>
</dbReference>
<feature type="transmembrane region" description="Helical" evidence="9">
    <location>
        <begin position="341"/>
        <end position="366"/>
    </location>
</feature>
<evidence type="ECO:0000256" key="9">
    <source>
        <dbReference type="RuleBase" id="RU362011"/>
    </source>
</evidence>
<keyword evidence="8" id="KW-0129">CBS domain</keyword>
<dbReference type="Pfam" id="PF03448">
    <property type="entry name" value="MgtE_N"/>
    <property type="match status" value="1"/>
</dbReference>
<keyword evidence="7 9" id="KW-0472">Membrane</keyword>
<gene>
    <name evidence="12" type="primary">mgtE</name>
    <name evidence="12" type="ORF">SMD31_21110</name>
</gene>
<evidence type="ECO:0000256" key="6">
    <source>
        <dbReference type="ARBA" id="ARBA00022989"/>
    </source>
</evidence>
<reference evidence="12 13" key="1">
    <citation type="journal article" date="2013" name="Antonie Van Leeuwenhoek">
        <title>Dongia rigui sp. nov., isolated from freshwater of a large wetland in Korea.</title>
        <authorList>
            <person name="Baik K.S."/>
            <person name="Hwang Y.M."/>
            <person name="Choi J.S."/>
            <person name="Kwon J."/>
            <person name="Seong C.N."/>
        </authorList>
    </citation>
    <scope>NUCLEOTIDE SEQUENCE [LARGE SCALE GENOMIC DNA]</scope>
    <source>
        <strain evidence="12 13">04SU4-P</strain>
    </source>
</reference>
<evidence type="ECO:0000256" key="10">
    <source>
        <dbReference type="SAM" id="MobiDB-lite"/>
    </source>
</evidence>
<dbReference type="Proteomes" id="UP001271769">
    <property type="component" value="Unassembled WGS sequence"/>
</dbReference>
<feature type="transmembrane region" description="Helical" evidence="9">
    <location>
        <begin position="311"/>
        <end position="329"/>
    </location>
</feature>
<dbReference type="SUPFAM" id="SSF161093">
    <property type="entry name" value="MgtE membrane domain-like"/>
    <property type="match status" value="1"/>
</dbReference>
<comment type="similarity">
    <text evidence="2 9">Belongs to the SLC41A transporter family.</text>
</comment>
<organism evidence="12 13">
    <name type="scientific">Dongia rigui</name>
    <dbReference type="NCBI Taxonomy" id="940149"/>
    <lineage>
        <taxon>Bacteria</taxon>
        <taxon>Pseudomonadati</taxon>
        <taxon>Pseudomonadota</taxon>
        <taxon>Alphaproteobacteria</taxon>
        <taxon>Rhodospirillales</taxon>
        <taxon>Dongiaceae</taxon>
        <taxon>Dongia</taxon>
    </lineage>
</organism>
<dbReference type="Gene3D" id="1.25.60.10">
    <property type="entry name" value="MgtE N-terminal domain-like"/>
    <property type="match status" value="1"/>
</dbReference>
<dbReference type="RefSeq" id="WP_320502922.1">
    <property type="nucleotide sequence ID" value="NZ_JAXCLX010000005.1"/>
</dbReference>
<comment type="subunit">
    <text evidence="9">Homodimer.</text>
</comment>
<dbReference type="InterPro" id="IPR036739">
    <property type="entry name" value="SLC41_membr_dom_sf"/>
</dbReference>
<dbReference type="SUPFAM" id="SSF54631">
    <property type="entry name" value="CBS-domain pair"/>
    <property type="match status" value="1"/>
</dbReference>
<evidence type="ECO:0000256" key="7">
    <source>
        <dbReference type="ARBA" id="ARBA00023136"/>
    </source>
</evidence>
<dbReference type="InterPro" id="IPR000644">
    <property type="entry name" value="CBS_dom"/>
</dbReference>
<feature type="domain" description="CBS" evidence="11">
    <location>
        <begin position="228"/>
        <end position="284"/>
    </location>
</feature>
<dbReference type="EMBL" id="JAXCLX010000005">
    <property type="protein sequence ID" value="MDY0874452.1"/>
    <property type="molecule type" value="Genomic_DNA"/>
</dbReference>
<comment type="caution">
    <text evidence="12">The sequence shown here is derived from an EMBL/GenBank/DDBJ whole genome shotgun (WGS) entry which is preliminary data.</text>
</comment>
<evidence type="ECO:0000313" key="13">
    <source>
        <dbReference type="Proteomes" id="UP001271769"/>
    </source>
</evidence>
<feature type="compositionally biased region" description="Basic and acidic residues" evidence="10">
    <location>
        <begin position="1"/>
        <end position="17"/>
    </location>
</feature>
<feature type="transmembrane region" description="Helical" evidence="9">
    <location>
        <begin position="413"/>
        <end position="436"/>
    </location>
</feature>
<dbReference type="Pfam" id="PF01769">
    <property type="entry name" value="MgtE"/>
    <property type="match status" value="1"/>
</dbReference>
<keyword evidence="6 9" id="KW-1133">Transmembrane helix</keyword>
<dbReference type="PANTHER" id="PTHR43773">
    <property type="entry name" value="MAGNESIUM TRANSPORTER MGTE"/>
    <property type="match status" value="1"/>
</dbReference>
<dbReference type="InterPro" id="IPR006668">
    <property type="entry name" value="Mg_transptr_MgtE_intracell_dom"/>
</dbReference>
<proteinExistence type="inferred from homology"/>
<name>A0ABU5E4T1_9PROT</name>
<dbReference type="InterPro" id="IPR006667">
    <property type="entry name" value="SLC41_membr_dom"/>
</dbReference>
<keyword evidence="9" id="KW-1003">Cell membrane</keyword>
<sequence>MAGPEVEKPTGEEDRPTIVETVDEEELYGPSEELLENINAALAAGDIPVVESLIEPLHPADVADLIEHLEPEQRKLFLDITRHALEAETISHLDEALREEVVDQMAPAELAEVVTELDTDDAVDLLEDLDADTQQQVLDSLPAEDRAYLEQGLTFPEDSAGRLMQRELVAISDQWNVGETVDYLRNAEDLPDDFYDLYIVDADKKPVGSVPLSRAMRSKRDIKLTDVMDEELRLVPVDTDQEAVAYLFRQYGLVSAPVVDGDGRLIGVITVDDVVRVIDEEAEEDLLNIVGVSDTDFHAPAYKTAFLRVRWLVVTLVNTLIASFVISRFEGTIGHYPALAVLMPITAAMGGNAGVQVITVTVRALATRDITPNSNVMRLISKELAVGLMNAVVFAIILGAVGGYWFGHIGLGFVLGGAMIFNMVWAGFAGTVIPLVMDRIGLDPATGAGPFLTTTTDCLGFFAFLGLATLFLT</sequence>
<dbReference type="SMART" id="SM00116">
    <property type="entry name" value="CBS"/>
    <property type="match status" value="1"/>
</dbReference>
<dbReference type="Gene3D" id="3.10.580.10">
    <property type="entry name" value="CBS-domain"/>
    <property type="match status" value="1"/>
</dbReference>
<accession>A0ABU5E4T1</accession>
<dbReference type="Pfam" id="PF00571">
    <property type="entry name" value="CBS"/>
    <property type="match status" value="1"/>
</dbReference>
<feature type="transmembrane region" description="Helical" evidence="9">
    <location>
        <begin position="387"/>
        <end position="407"/>
    </location>
</feature>
<dbReference type="InterPro" id="IPR046342">
    <property type="entry name" value="CBS_dom_sf"/>
</dbReference>